<reference evidence="1" key="1">
    <citation type="submission" date="2023-10" db="EMBL/GenBank/DDBJ databases">
        <authorList>
            <person name="Noh H."/>
        </authorList>
    </citation>
    <scope>NUCLEOTIDE SEQUENCE</scope>
    <source>
        <strain evidence="1">DUCC4014</strain>
    </source>
</reference>
<protein>
    <submittedName>
        <fullName evidence="1">Uncharacterized protein</fullName>
    </submittedName>
</protein>
<accession>A0AAF0YCC3</accession>
<sequence length="148" mass="16622">MWPRYAEFEVGVVQQDARHGWVAAGSGLVHGGNVGDAVITRASHVRRAFDSEYARTSPTFRLDVLRQYMYVKYRRSRVHTGPGAESKLAPLQATVRLWLFFSDARSDPCAPRPLADRLASFTSARRELDDWLDQVAASAETDKDAVRL</sequence>
<dbReference type="AlphaFoldDB" id="A0AAF0YCC3"/>
<dbReference type="EMBL" id="CP086718">
    <property type="protein sequence ID" value="WOO84100.1"/>
    <property type="molecule type" value="Genomic_DNA"/>
</dbReference>
<evidence type="ECO:0000313" key="2">
    <source>
        <dbReference type="Proteomes" id="UP000827549"/>
    </source>
</evidence>
<name>A0AAF0YCC3_9TREE</name>
<keyword evidence="2" id="KW-1185">Reference proteome</keyword>
<organism evidence="1 2">
    <name type="scientific">Vanrija pseudolonga</name>
    <dbReference type="NCBI Taxonomy" id="143232"/>
    <lineage>
        <taxon>Eukaryota</taxon>
        <taxon>Fungi</taxon>
        <taxon>Dikarya</taxon>
        <taxon>Basidiomycota</taxon>
        <taxon>Agaricomycotina</taxon>
        <taxon>Tremellomycetes</taxon>
        <taxon>Trichosporonales</taxon>
        <taxon>Trichosporonaceae</taxon>
        <taxon>Vanrija</taxon>
    </lineage>
</organism>
<gene>
    <name evidence="1" type="ORF">LOC62_05G007622</name>
</gene>
<proteinExistence type="predicted"/>
<evidence type="ECO:0000313" key="1">
    <source>
        <dbReference type="EMBL" id="WOO84100.1"/>
    </source>
</evidence>
<dbReference type="Proteomes" id="UP000827549">
    <property type="component" value="Chromosome 5"/>
</dbReference>
<dbReference type="GeneID" id="87810794"/>
<dbReference type="RefSeq" id="XP_062630126.1">
    <property type="nucleotide sequence ID" value="XM_062774142.1"/>
</dbReference>